<name>A0A9Q1HD33_HOLLE</name>
<feature type="compositionally biased region" description="Polar residues" evidence="1">
    <location>
        <begin position="894"/>
        <end position="906"/>
    </location>
</feature>
<feature type="region of interest" description="Disordered" evidence="1">
    <location>
        <begin position="485"/>
        <end position="582"/>
    </location>
</feature>
<organism evidence="3 4">
    <name type="scientific">Holothuria leucospilota</name>
    <name type="common">Black long sea cucumber</name>
    <name type="synonym">Mertensiothuria leucospilota</name>
    <dbReference type="NCBI Taxonomy" id="206669"/>
    <lineage>
        <taxon>Eukaryota</taxon>
        <taxon>Metazoa</taxon>
        <taxon>Echinodermata</taxon>
        <taxon>Eleutherozoa</taxon>
        <taxon>Echinozoa</taxon>
        <taxon>Holothuroidea</taxon>
        <taxon>Aspidochirotacea</taxon>
        <taxon>Aspidochirotida</taxon>
        <taxon>Holothuriidae</taxon>
        <taxon>Holothuria</taxon>
    </lineage>
</organism>
<feature type="compositionally biased region" description="Polar residues" evidence="1">
    <location>
        <begin position="937"/>
        <end position="958"/>
    </location>
</feature>
<feature type="compositionally biased region" description="Basic residues" evidence="1">
    <location>
        <begin position="643"/>
        <end position="653"/>
    </location>
</feature>
<dbReference type="OrthoDB" id="10690305at2759"/>
<feature type="region of interest" description="Disordered" evidence="1">
    <location>
        <begin position="738"/>
        <end position="760"/>
    </location>
</feature>
<feature type="region of interest" description="Disordered" evidence="1">
    <location>
        <begin position="621"/>
        <end position="656"/>
    </location>
</feature>
<feature type="compositionally biased region" description="Basic and acidic residues" evidence="1">
    <location>
        <begin position="515"/>
        <end position="529"/>
    </location>
</feature>
<comment type="caution">
    <text evidence="3">The sequence shown here is derived from an EMBL/GenBank/DDBJ whole genome shotgun (WGS) entry which is preliminary data.</text>
</comment>
<feature type="domain" description="TERF1-interacting nuclear factor 2 N-terminal" evidence="2">
    <location>
        <begin position="57"/>
        <end position="192"/>
    </location>
</feature>
<sequence length="1057" mass="120210">MDLDQELAEEALEYACFLDCVPVVFWLLYKYFNTDQLVSHLSASCKKRVTCQLLYWIVKDSKVALFSRCLTILRLLKEDHSDVCSQKDWAKLELGIKLKIVLQQMLNGSSQSQCLEIFYEQFPDFEKDKTESSNSEEHMLQLLFQLIQQPSVAARNDNFQNEVGSKLIHTIRHRVKHLVVNLNKKLPQPQLEKARLDMKCTSGKQVKDFEEFSEKKKKFCEFLQKSAKPTSQQLLLFLEGNNQNELDYDQKVEIVERIWHSIPESVAKQNKGKRIPLNNIMGENRNSKKRPLNSQTFVDTAKETKLAGSSSSHTKSGERMILRHKPDTIIPSVTRLRSSSLVSKRGSGDVINAPGKRILTSPDCTHHEEKGSDTNIFENWPLRLHELHTEKNTDFLGLYHEESDLLRRQIDDAEKLINECINSNSVVKLKRFKSPESLSLYGKQEDRHSSTFMRNGYLAPEDFSQNHEPCYEKEIFPEIIILSDSDDSSGRVSSRLRQRKSKRVDEQDDSVNAHQDVRETESLNSHRDSSLNSHQVGRRLRESKRRHVDRHDDPMNARKGNMVAERVSSHSGSSLNSSHKNPVPLSISENLHQSKQSLGEDFTDCRENIQSKPYICRRGGFHSGSDFEMQKTKPKGENDVGRSHARRGIYRKRKSDEKFSEEIDDRVLTSDSDGKESSEEVMIIVGSNCSQSFHHKYGKEKESFKEWRDDGCKSRLIHPRRKSRRLGSHRVDGEMVVKDPASSSLEKDIEEDEKAKTNSRLSAHWLKQSLMSPDLGSMESASTSRDFQRESSENIDVYERSSLSTDKGSIMSPGKVDKQMVNASPVFEYKHSSGSSSDKSISLLTGRRILFTADDELIPHVSIEVIPEVSQENFSGYPIDLSDLASFPDGKKNCTTGESDQQVRLTNSSNSHISSRSEVNSDQVRVISETPPESPDGNVNNVSPLAVSPSGNNLTMQKSAEYHSDSSSLQYAQRQQTHSFSKSSSDDIQHVSDSEDEEDSPAGQNSQNHPRFPSLVQYLKVEVVESPIRACSVVLQKIKLDKLRLRVLLSQDSQERS</sequence>
<feature type="compositionally biased region" description="Basic and acidic residues" evidence="1">
    <location>
        <begin position="628"/>
        <end position="642"/>
    </location>
</feature>
<protein>
    <recommendedName>
        <fullName evidence="2">TERF1-interacting nuclear factor 2 N-terminal domain-containing protein</fullName>
    </recommendedName>
</protein>
<evidence type="ECO:0000256" key="1">
    <source>
        <dbReference type="SAM" id="MobiDB-lite"/>
    </source>
</evidence>
<feature type="compositionally biased region" description="Low complexity" evidence="1">
    <location>
        <begin position="907"/>
        <end position="921"/>
    </location>
</feature>
<accession>A0A9Q1HD33</accession>
<dbReference type="Pfam" id="PF14973">
    <property type="entry name" value="TINF2_N"/>
    <property type="match status" value="1"/>
</dbReference>
<feature type="region of interest" description="Disordered" evidence="1">
    <location>
        <begin position="894"/>
        <end position="1011"/>
    </location>
</feature>
<reference evidence="3" key="1">
    <citation type="submission" date="2021-10" db="EMBL/GenBank/DDBJ databases">
        <title>Tropical sea cucumber genome reveals ecological adaptation and Cuvierian tubules defense mechanism.</title>
        <authorList>
            <person name="Chen T."/>
        </authorList>
    </citation>
    <scope>NUCLEOTIDE SEQUENCE</scope>
    <source>
        <strain evidence="3">Nanhai2018</strain>
        <tissue evidence="3">Muscle</tissue>
    </source>
</reference>
<feature type="compositionally biased region" description="Basic and acidic residues" evidence="1">
    <location>
        <begin position="984"/>
        <end position="993"/>
    </location>
</feature>
<gene>
    <name evidence="3" type="ORF">HOLleu_12628</name>
</gene>
<evidence type="ECO:0000313" key="3">
    <source>
        <dbReference type="EMBL" id="KAJ8041729.1"/>
    </source>
</evidence>
<feature type="compositionally biased region" description="Low complexity" evidence="1">
    <location>
        <begin position="569"/>
        <end position="578"/>
    </location>
</feature>
<dbReference type="AlphaFoldDB" id="A0A9Q1HD33"/>
<keyword evidence="4" id="KW-1185">Reference proteome</keyword>
<feature type="compositionally biased region" description="Polar residues" evidence="1">
    <location>
        <begin position="965"/>
        <end position="983"/>
    </location>
</feature>
<feature type="region of interest" description="Disordered" evidence="1">
    <location>
        <begin position="772"/>
        <end position="815"/>
    </location>
</feature>
<feature type="compositionally biased region" description="Basic residues" evidence="1">
    <location>
        <begin position="536"/>
        <end position="548"/>
    </location>
</feature>
<proteinExistence type="predicted"/>
<dbReference type="InterPro" id="IPR029400">
    <property type="entry name" value="TINF2_N"/>
</dbReference>
<dbReference type="EMBL" id="JAIZAY010000005">
    <property type="protein sequence ID" value="KAJ8041729.1"/>
    <property type="molecule type" value="Genomic_DNA"/>
</dbReference>
<evidence type="ECO:0000259" key="2">
    <source>
        <dbReference type="Pfam" id="PF14973"/>
    </source>
</evidence>
<dbReference type="Proteomes" id="UP001152320">
    <property type="component" value="Chromosome 5"/>
</dbReference>
<evidence type="ECO:0000313" key="4">
    <source>
        <dbReference type="Proteomes" id="UP001152320"/>
    </source>
</evidence>